<evidence type="ECO:0000256" key="1">
    <source>
        <dbReference type="SAM" id="MobiDB-lite"/>
    </source>
</evidence>
<dbReference type="EMBL" id="MU006341">
    <property type="protein sequence ID" value="KAF2845860.1"/>
    <property type="molecule type" value="Genomic_DNA"/>
</dbReference>
<gene>
    <name evidence="2" type="ORF">T440DRAFT_433853</name>
</gene>
<dbReference type="AlphaFoldDB" id="A0A6A7ARC3"/>
<reference evidence="2" key="1">
    <citation type="submission" date="2020-01" db="EMBL/GenBank/DDBJ databases">
        <authorList>
            <consortium name="DOE Joint Genome Institute"/>
            <person name="Haridas S."/>
            <person name="Albert R."/>
            <person name="Binder M."/>
            <person name="Bloem J."/>
            <person name="Labutti K."/>
            <person name="Salamov A."/>
            <person name="Andreopoulos B."/>
            <person name="Baker S.E."/>
            <person name="Barry K."/>
            <person name="Bills G."/>
            <person name="Bluhm B.H."/>
            <person name="Cannon C."/>
            <person name="Castanera R."/>
            <person name="Culley D.E."/>
            <person name="Daum C."/>
            <person name="Ezra D."/>
            <person name="Gonzalez J.B."/>
            <person name="Henrissat B."/>
            <person name="Kuo A."/>
            <person name="Liang C."/>
            <person name="Lipzen A."/>
            <person name="Lutzoni F."/>
            <person name="Magnuson J."/>
            <person name="Mondo S."/>
            <person name="Nolan M."/>
            <person name="Ohm R."/>
            <person name="Pangilinan J."/>
            <person name="Park H.-J."/>
            <person name="Ramirez L."/>
            <person name="Alfaro M."/>
            <person name="Sun H."/>
            <person name="Tritt A."/>
            <person name="Yoshinaga Y."/>
            <person name="Zwiers L.-H."/>
            <person name="Turgeon B.G."/>
            <person name="Goodwin S.B."/>
            <person name="Spatafora J.W."/>
            <person name="Crous P.W."/>
            <person name="Grigoriev I.V."/>
        </authorList>
    </citation>
    <scope>NUCLEOTIDE SEQUENCE</scope>
    <source>
        <strain evidence="2">IPT5</strain>
    </source>
</reference>
<dbReference type="Proteomes" id="UP000799423">
    <property type="component" value="Unassembled WGS sequence"/>
</dbReference>
<evidence type="ECO:0000313" key="3">
    <source>
        <dbReference type="Proteomes" id="UP000799423"/>
    </source>
</evidence>
<feature type="region of interest" description="Disordered" evidence="1">
    <location>
        <begin position="1"/>
        <end position="23"/>
    </location>
</feature>
<sequence length="73" mass="7703">MQCRDTPNAHRHPAAVGGRTSGRLHGALPLMARVVVHSSVVIDKHSDADDAMSGTAELSSLTESSHQLTLCLT</sequence>
<organism evidence="2 3">
    <name type="scientific">Plenodomus tracheiphilus IPT5</name>
    <dbReference type="NCBI Taxonomy" id="1408161"/>
    <lineage>
        <taxon>Eukaryota</taxon>
        <taxon>Fungi</taxon>
        <taxon>Dikarya</taxon>
        <taxon>Ascomycota</taxon>
        <taxon>Pezizomycotina</taxon>
        <taxon>Dothideomycetes</taxon>
        <taxon>Pleosporomycetidae</taxon>
        <taxon>Pleosporales</taxon>
        <taxon>Pleosporineae</taxon>
        <taxon>Leptosphaeriaceae</taxon>
        <taxon>Plenodomus</taxon>
    </lineage>
</organism>
<name>A0A6A7ARC3_9PLEO</name>
<accession>A0A6A7ARC3</accession>
<keyword evidence="3" id="KW-1185">Reference proteome</keyword>
<protein>
    <submittedName>
        <fullName evidence="2">Uncharacterized protein</fullName>
    </submittedName>
</protein>
<proteinExistence type="predicted"/>
<evidence type="ECO:0000313" key="2">
    <source>
        <dbReference type="EMBL" id="KAF2845860.1"/>
    </source>
</evidence>